<keyword evidence="3" id="KW-0067">ATP-binding</keyword>
<dbReference type="Proteomes" id="UP000236333">
    <property type="component" value="Unassembled WGS sequence"/>
</dbReference>
<keyword evidence="4" id="KW-1185">Reference proteome</keyword>
<dbReference type="OrthoDB" id="547730at2759"/>
<feature type="domain" description="AAA+ ATPase" evidence="2">
    <location>
        <begin position="487"/>
        <end position="648"/>
    </location>
</feature>
<evidence type="ECO:0000313" key="4">
    <source>
        <dbReference type="Proteomes" id="UP000236333"/>
    </source>
</evidence>
<gene>
    <name evidence="3" type="ORF">TSOC_000810</name>
</gene>
<feature type="region of interest" description="Disordered" evidence="1">
    <location>
        <begin position="420"/>
        <end position="452"/>
    </location>
</feature>
<protein>
    <submittedName>
        <fullName evidence="3">ATP-dependent DNA helicase PIF1</fullName>
    </submittedName>
</protein>
<proteinExistence type="predicted"/>
<keyword evidence="3" id="KW-0547">Nucleotide-binding</keyword>
<dbReference type="GO" id="GO:0004386">
    <property type="term" value="F:helicase activity"/>
    <property type="evidence" value="ECO:0007669"/>
    <property type="project" value="UniProtKB-KW"/>
</dbReference>
<dbReference type="SUPFAM" id="SSF52540">
    <property type="entry name" value="P-loop containing nucleoside triphosphate hydrolases"/>
    <property type="match status" value="2"/>
</dbReference>
<dbReference type="SMART" id="SM00382">
    <property type="entry name" value="AAA"/>
    <property type="match status" value="1"/>
</dbReference>
<dbReference type="Gene3D" id="3.40.50.300">
    <property type="entry name" value="P-loop containing nucleotide triphosphate hydrolases"/>
    <property type="match status" value="1"/>
</dbReference>
<dbReference type="InterPro" id="IPR051055">
    <property type="entry name" value="PIF1_helicase"/>
</dbReference>
<reference evidence="3 4" key="1">
    <citation type="journal article" date="2017" name="Mol. Biol. Evol.">
        <title>The 4-celled Tetrabaena socialis nuclear genome reveals the essential components for genetic control of cell number at the origin of multicellularity in the volvocine lineage.</title>
        <authorList>
            <person name="Featherston J."/>
            <person name="Arakaki Y."/>
            <person name="Hanschen E.R."/>
            <person name="Ferris P.J."/>
            <person name="Michod R.E."/>
            <person name="Olson B.J.S.C."/>
            <person name="Nozaki H."/>
            <person name="Durand P.M."/>
        </authorList>
    </citation>
    <scope>NUCLEOTIDE SEQUENCE [LARGE SCALE GENOMIC DNA]</scope>
    <source>
        <strain evidence="3 4">NIES-571</strain>
    </source>
</reference>
<evidence type="ECO:0000259" key="2">
    <source>
        <dbReference type="SMART" id="SM00382"/>
    </source>
</evidence>
<dbReference type="EMBL" id="PGGS01000011">
    <property type="protein sequence ID" value="PNH12316.1"/>
    <property type="molecule type" value="Genomic_DNA"/>
</dbReference>
<dbReference type="AlphaFoldDB" id="A0A2J8AIH2"/>
<name>A0A2J8AIH2_9CHLO</name>
<evidence type="ECO:0000256" key="1">
    <source>
        <dbReference type="SAM" id="MobiDB-lite"/>
    </source>
</evidence>
<keyword evidence="3" id="KW-0378">Hydrolase</keyword>
<organism evidence="3 4">
    <name type="scientific">Tetrabaena socialis</name>
    <dbReference type="NCBI Taxonomy" id="47790"/>
    <lineage>
        <taxon>Eukaryota</taxon>
        <taxon>Viridiplantae</taxon>
        <taxon>Chlorophyta</taxon>
        <taxon>core chlorophytes</taxon>
        <taxon>Chlorophyceae</taxon>
        <taxon>CS clade</taxon>
        <taxon>Chlamydomonadales</taxon>
        <taxon>Tetrabaenaceae</taxon>
        <taxon>Tetrabaena</taxon>
    </lineage>
</organism>
<comment type="caution">
    <text evidence="3">The sequence shown here is derived from an EMBL/GenBank/DDBJ whole genome shotgun (WGS) entry which is preliminary data.</text>
</comment>
<keyword evidence="3" id="KW-0347">Helicase</keyword>
<dbReference type="Pfam" id="PF13604">
    <property type="entry name" value="AAA_30"/>
    <property type="match status" value="1"/>
</dbReference>
<dbReference type="InterPro" id="IPR027417">
    <property type="entry name" value="P-loop_NTPase"/>
</dbReference>
<dbReference type="PANTHER" id="PTHR47642">
    <property type="entry name" value="ATP-DEPENDENT DNA HELICASE"/>
    <property type="match status" value="1"/>
</dbReference>
<evidence type="ECO:0000313" key="3">
    <source>
        <dbReference type="EMBL" id="PNH12316.1"/>
    </source>
</evidence>
<accession>A0A2J8AIH2</accession>
<sequence>MVDRWGMPSLFLTLTADELSPTRWPEVQSLEEELLRYSQDFTFSDAPAECAALFHKRCQAFMANVLKATNDRTTEAPGPLGRIQHYVLRFPFAPHPTAKPTLDSRGQKYVYYRPSWAHRNVSPYHPTIALLWGAHINLQRVTSSNWSFYLLKYALKCEPSGDLRLDPASRVLLGLPELEPGMPAENAPPTYLAKLVSAYITSTVVEASLAWLACAHISTVHRSSGVKCIDACPPHTRERLVLPGNKLQLSPVDVYCKRPADLDDTTFKEFFLHYEAEPVANAKTRKRDNRTFLGLSTCGHLRIFRLPEPALVRFTDFNPAHDPEGYFYMLLLRRETFRSEEELLGPANASQTYYEECLNRGLVETEADLQDLIEEYGNYHLYEIHRSQALLNDLLAVYSPDEDEEAVFGAAAAMNDAHDPAAAGAAPHQPRHLKKPRPAAAQPNAPPATGASAEQVRAALAVEFNELDGTACTLAQAHALRSIAATPAGLVILSGGPGSGKTFTTKKLTRFMRSATRMVHLSASTGAAASRLSSNASTCHSAFGLPVRGAFQGWRAGNPRAEPLRNSDVFIIDEFSMLKRACFAHVISRIKEANNYTCEAQVFQHKLIILVAPTGTTLPSSTCPRPSAIIGTPGFAAFLDIIRCRRPTASELAAAFGTAAAPVPGQATYISPDAVAAHSSATTTVLCTHFADALRHNAAILRRLSREGVVGDVWPCTLTHNIQPNTVSFMELRESFLEKPKFRKMELVAVGARVIVTSNIDWRRGFVNGATGTVVALEFGPSALAPDETEVTGIMVKLDSNGKTKVIKRSIRAKTYHNNGTYHKDTFPLALGYAITAHRSQGATLAGETIIHAGAVFAPGQMYVMLSRVTERRLIRLAGSLTPDMFDPVRLPGLMDAATDAAAALVDAPLTDADAAAAAQAAAQRARDEAVAILQQAMQHGAGAEFMDTG</sequence>
<dbReference type="InterPro" id="IPR003593">
    <property type="entry name" value="AAA+_ATPase"/>
</dbReference>